<keyword evidence="4" id="KW-1185">Reference proteome</keyword>
<organism evidence="3 4">
    <name type="scientific">Chaetoceros tenuissimus</name>
    <dbReference type="NCBI Taxonomy" id="426638"/>
    <lineage>
        <taxon>Eukaryota</taxon>
        <taxon>Sar</taxon>
        <taxon>Stramenopiles</taxon>
        <taxon>Ochrophyta</taxon>
        <taxon>Bacillariophyta</taxon>
        <taxon>Coscinodiscophyceae</taxon>
        <taxon>Chaetocerotophycidae</taxon>
        <taxon>Chaetocerotales</taxon>
        <taxon>Chaetocerotaceae</taxon>
        <taxon>Chaetoceros</taxon>
    </lineage>
</organism>
<evidence type="ECO:0000256" key="1">
    <source>
        <dbReference type="SAM" id="MobiDB-lite"/>
    </source>
</evidence>
<feature type="transmembrane region" description="Helical" evidence="2">
    <location>
        <begin position="44"/>
        <end position="64"/>
    </location>
</feature>
<feature type="region of interest" description="Disordered" evidence="1">
    <location>
        <begin position="184"/>
        <end position="213"/>
    </location>
</feature>
<feature type="compositionally biased region" description="Acidic residues" evidence="1">
    <location>
        <begin position="185"/>
        <end position="194"/>
    </location>
</feature>
<gene>
    <name evidence="3" type="ORF">CTEN210_12844</name>
</gene>
<accession>A0AAD3D2B7</accession>
<sequence>MVPKNIIAAQIVRSITASVSFSASSFLCFTIWRSPNRLSSPYSRIIFGLSIADILQSSAFMLVYSGPMILIVSRFAGNEGSTASFWVMSLFYPIGGFLNMLIYTRPKVEALKKLEPQIPVIICFIGVILAGGEVPSLADYDRPNPGSVTQSRLAHLMSNRLGFPTKSANLDKALDDYIRGLYGNEDQEKEDEMTPESSTPKIGVSFAENSNSSKKVKFSDEFVSDDLSLSGVDNRSSIYHA</sequence>
<reference evidence="3 4" key="1">
    <citation type="journal article" date="2021" name="Sci. Rep.">
        <title>The genome of the diatom Chaetoceros tenuissimus carries an ancient integrated fragment of an extant virus.</title>
        <authorList>
            <person name="Hongo Y."/>
            <person name="Kimura K."/>
            <person name="Takaki Y."/>
            <person name="Yoshida Y."/>
            <person name="Baba S."/>
            <person name="Kobayashi G."/>
            <person name="Nagasaki K."/>
            <person name="Hano T."/>
            <person name="Tomaru Y."/>
        </authorList>
    </citation>
    <scope>NUCLEOTIDE SEQUENCE [LARGE SCALE GENOMIC DNA]</scope>
    <source>
        <strain evidence="3 4">NIES-3715</strain>
    </source>
</reference>
<dbReference type="AlphaFoldDB" id="A0AAD3D2B7"/>
<keyword evidence="2" id="KW-0472">Membrane</keyword>
<name>A0AAD3D2B7_9STRA</name>
<keyword evidence="2" id="KW-0812">Transmembrane</keyword>
<evidence type="ECO:0000256" key="2">
    <source>
        <dbReference type="SAM" id="Phobius"/>
    </source>
</evidence>
<proteinExistence type="predicted"/>
<keyword evidence="2" id="KW-1133">Transmembrane helix</keyword>
<feature type="transmembrane region" description="Helical" evidence="2">
    <location>
        <begin position="84"/>
        <end position="103"/>
    </location>
</feature>
<evidence type="ECO:0000313" key="3">
    <source>
        <dbReference type="EMBL" id="GFH56368.1"/>
    </source>
</evidence>
<dbReference type="EMBL" id="BLLK01000051">
    <property type="protein sequence ID" value="GFH56368.1"/>
    <property type="molecule type" value="Genomic_DNA"/>
</dbReference>
<evidence type="ECO:0000313" key="4">
    <source>
        <dbReference type="Proteomes" id="UP001054902"/>
    </source>
</evidence>
<feature type="transmembrane region" description="Helical" evidence="2">
    <location>
        <begin position="6"/>
        <end position="32"/>
    </location>
</feature>
<comment type="caution">
    <text evidence="3">The sequence shown here is derived from an EMBL/GenBank/DDBJ whole genome shotgun (WGS) entry which is preliminary data.</text>
</comment>
<protein>
    <submittedName>
        <fullName evidence="3">Uncharacterized protein</fullName>
    </submittedName>
</protein>
<dbReference type="Proteomes" id="UP001054902">
    <property type="component" value="Unassembled WGS sequence"/>
</dbReference>